<evidence type="ECO:0000259" key="5">
    <source>
        <dbReference type="Pfam" id="PF00501"/>
    </source>
</evidence>
<dbReference type="PANTHER" id="PTHR24096">
    <property type="entry name" value="LONG-CHAIN-FATTY-ACID--COA LIGASE"/>
    <property type="match status" value="1"/>
</dbReference>
<keyword evidence="8" id="KW-1185">Reference proteome</keyword>
<reference evidence="7" key="1">
    <citation type="submission" date="2015-05" db="UniProtKB">
        <authorList>
            <consortium name="EnsemblMetazoa"/>
        </authorList>
    </citation>
    <scope>IDENTIFICATION</scope>
</reference>
<dbReference type="GO" id="GO:0005777">
    <property type="term" value="C:peroxisome"/>
    <property type="evidence" value="ECO:0007669"/>
    <property type="project" value="UniProtKB-SubCell"/>
</dbReference>
<protein>
    <submittedName>
        <fullName evidence="7">Uncharacterized protein</fullName>
    </submittedName>
</protein>
<evidence type="ECO:0000256" key="2">
    <source>
        <dbReference type="ARBA" id="ARBA00006432"/>
    </source>
</evidence>
<feature type="domain" description="AMP-binding enzyme C-terminal" evidence="6">
    <location>
        <begin position="218"/>
        <end position="292"/>
    </location>
</feature>
<organism evidence="7 8">
    <name type="scientific">Rhodnius prolixus</name>
    <name type="common">Triatomid bug</name>
    <dbReference type="NCBI Taxonomy" id="13249"/>
    <lineage>
        <taxon>Eukaryota</taxon>
        <taxon>Metazoa</taxon>
        <taxon>Ecdysozoa</taxon>
        <taxon>Arthropoda</taxon>
        <taxon>Hexapoda</taxon>
        <taxon>Insecta</taxon>
        <taxon>Pterygota</taxon>
        <taxon>Neoptera</taxon>
        <taxon>Paraneoptera</taxon>
        <taxon>Hemiptera</taxon>
        <taxon>Heteroptera</taxon>
        <taxon>Panheteroptera</taxon>
        <taxon>Cimicomorpha</taxon>
        <taxon>Reduviidae</taxon>
        <taxon>Triatominae</taxon>
        <taxon>Rhodnius</taxon>
    </lineage>
</organism>
<feature type="domain" description="AMP-dependent synthetase/ligase" evidence="5">
    <location>
        <begin position="44"/>
        <end position="166"/>
    </location>
</feature>
<dbReference type="Pfam" id="PF00501">
    <property type="entry name" value="AMP-binding"/>
    <property type="match status" value="1"/>
</dbReference>
<dbReference type="HOGENOM" id="CLU_000022_17_0_1"/>
<dbReference type="GO" id="GO:0016405">
    <property type="term" value="F:CoA-ligase activity"/>
    <property type="evidence" value="ECO:0007669"/>
    <property type="project" value="TreeGrafter"/>
</dbReference>
<proteinExistence type="inferred from homology"/>
<dbReference type="AlphaFoldDB" id="T1HAQ3"/>
<dbReference type="Pfam" id="PF13193">
    <property type="entry name" value="AMP-binding_C"/>
    <property type="match status" value="1"/>
</dbReference>
<name>T1HAQ3_RHOPR</name>
<keyword evidence="3" id="KW-0436">Ligase</keyword>
<evidence type="ECO:0000256" key="4">
    <source>
        <dbReference type="ARBA" id="ARBA00023140"/>
    </source>
</evidence>
<dbReference type="InParanoid" id="T1HAQ3"/>
<dbReference type="VEuPathDB" id="VectorBase:RPRC001108"/>
<dbReference type="Gene3D" id="3.30.300.30">
    <property type="match status" value="1"/>
</dbReference>
<dbReference type="SUPFAM" id="SSF56801">
    <property type="entry name" value="Acetyl-CoA synthetase-like"/>
    <property type="match status" value="1"/>
</dbReference>
<evidence type="ECO:0000256" key="3">
    <source>
        <dbReference type="ARBA" id="ARBA00022598"/>
    </source>
</evidence>
<evidence type="ECO:0000259" key="6">
    <source>
        <dbReference type="Pfam" id="PF13193"/>
    </source>
</evidence>
<evidence type="ECO:0000313" key="7">
    <source>
        <dbReference type="EnsemblMetazoa" id="RPRC001108-PA"/>
    </source>
</evidence>
<evidence type="ECO:0000256" key="1">
    <source>
        <dbReference type="ARBA" id="ARBA00004275"/>
    </source>
</evidence>
<dbReference type="InterPro" id="IPR025110">
    <property type="entry name" value="AMP-bd_C"/>
</dbReference>
<dbReference type="EnsemblMetazoa" id="RPRC001108-RA">
    <property type="protein sequence ID" value="RPRC001108-PA"/>
    <property type="gene ID" value="RPRC001108"/>
</dbReference>
<dbReference type="eggNOG" id="KOG1176">
    <property type="taxonomic scope" value="Eukaryota"/>
</dbReference>
<dbReference type="STRING" id="13249.T1HAQ3"/>
<dbReference type="PANTHER" id="PTHR24096:SF149">
    <property type="entry name" value="AMP-BINDING DOMAIN-CONTAINING PROTEIN-RELATED"/>
    <property type="match status" value="1"/>
</dbReference>
<dbReference type="Proteomes" id="UP000015103">
    <property type="component" value="Unassembled WGS sequence"/>
</dbReference>
<comment type="subcellular location">
    <subcellularLocation>
        <location evidence="1">Peroxisome</location>
    </subcellularLocation>
</comment>
<evidence type="ECO:0000313" key="8">
    <source>
        <dbReference type="Proteomes" id="UP000015103"/>
    </source>
</evidence>
<comment type="similarity">
    <text evidence="2">Belongs to the ATP-dependent AMP-binding enzyme family.</text>
</comment>
<dbReference type="Gene3D" id="3.40.50.980">
    <property type="match status" value="1"/>
</dbReference>
<keyword evidence="4" id="KW-0576">Peroxisome</keyword>
<dbReference type="OMA" id="QLANCAH"/>
<dbReference type="EMBL" id="ACPB03017708">
    <property type="status" value="NOT_ANNOTATED_CDS"/>
    <property type="molecule type" value="Genomic_DNA"/>
</dbReference>
<accession>T1HAQ3</accession>
<dbReference type="InterPro" id="IPR000873">
    <property type="entry name" value="AMP-dep_synth/lig_dom"/>
</dbReference>
<sequence length="344" mass="38221">MVNPMIVYTEGGKTLRKTEAALANLSFEPLLIVSGKQKHPYTSFQVNVWSTSPTALQGILVSPYKNAYDLSSLMIVYVAGACLGADSTLKMQKEIFRNRTPILQAYGMTEIGIVSVTTLSYNKPGSCGILRPGYSCKIESLENGEPLGPEMQGEICIKGPYLMKGYINNPEATAAVYDEDDWFHTGDIGYYDEDCFLYVVDRLKDLIKYKSYQIAPTELENVLKTHPAVGDVAVFGMPHPIDGDHAIAFVAAVRTVSETELLEFVAERVSPNKQLRGGIRFVEFIPHTATGKPKRRALRAQLIAEMQNSKGTPRSWKMAQKLAIRAKKKPPNELLQSHVKWRSS</sequence>
<dbReference type="InterPro" id="IPR045851">
    <property type="entry name" value="AMP-bd_C_sf"/>
</dbReference>
<dbReference type="Gene3D" id="2.30.38.10">
    <property type="entry name" value="Luciferase, Domain 3"/>
    <property type="match status" value="1"/>
</dbReference>